<dbReference type="InterPro" id="IPR036388">
    <property type="entry name" value="WH-like_DNA-bd_sf"/>
</dbReference>
<evidence type="ECO:0000313" key="2">
    <source>
        <dbReference type="EMBL" id="CDZ83349.1"/>
    </source>
</evidence>
<keyword evidence="1" id="KW-0238">DNA-binding</keyword>
<dbReference type="Pfam" id="PF08281">
    <property type="entry name" value="Sigma70_r4_2"/>
    <property type="match status" value="1"/>
</dbReference>
<proteinExistence type="predicted"/>
<dbReference type="PATRIC" id="fig|545.12.peg.1468"/>
<dbReference type="InterPro" id="IPR013249">
    <property type="entry name" value="RNA_pol_sigma70_r4_t2"/>
</dbReference>
<reference evidence="2" key="1">
    <citation type="submission" date="2014-06" db="EMBL/GenBank/DDBJ databases">
        <authorList>
            <person name="Urmite Genomes Urmite Genomes"/>
        </authorList>
    </citation>
    <scope>NUCLEOTIDE SEQUENCE</scope>
</reference>
<organism evidence="2">
    <name type="scientific">Citrobacter koseri</name>
    <name type="common">Citrobacter diversus</name>
    <dbReference type="NCBI Taxonomy" id="545"/>
    <lineage>
        <taxon>Bacteria</taxon>
        <taxon>Pseudomonadati</taxon>
        <taxon>Pseudomonadota</taxon>
        <taxon>Gammaproteobacteria</taxon>
        <taxon>Enterobacterales</taxon>
        <taxon>Enterobacteriaceae</taxon>
        <taxon>Citrobacter</taxon>
    </lineage>
</organism>
<protein>
    <submittedName>
        <fullName evidence="2">Bacterial regulatory proteins, luxR family</fullName>
    </submittedName>
</protein>
<gene>
    <name evidence="2" type="ORF">BN1086_01465</name>
</gene>
<name>A0A078LGZ1_CITKO</name>
<dbReference type="SUPFAM" id="SSF46894">
    <property type="entry name" value="C-terminal effector domain of the bipartite response regulators"/>
    <property type="match status" value="1"/>
</dbReference>
<dbReference type="RefSeq" id="WP_104868627.1">
    <property type="nucleotide sequence ID" value="NZ_AP023452.1"/>
</dbReference>
<dbReference type="Gene3D" id="1.10.10.10">
    <property type="entry name" value="Winged helix-like DNA-binding domain superfamily/Winged helix DNA-binding domain"/>
    <property type="match status" value="1"/>
</dbReference>
<dbReference type="GO" id="GO:0016987">
    <property type="term" value="F:sigma factor activity"/>
    <property type="evidence" value="ECO:0007669"/>
    <property type="project" value="InterPro"/>
</dbReference>
<accession>A0A078LGZ1</accession>
<dbReference type="InterPro" id="IPR000792">
    <property type="entry name" value="Tscrpt_reg_LuxR_C"/>
</dbReference>
<sequence>MKVIIATHDFYFQQGAEVLFNSCEALGVEHFNSERETYFIICDNEFAGLMSILFYGYDFYLACKSEPCNMKHGSCLNDQGKSLTYNERIIAFLLYYKHFSVEQIARVRGRSKKTVYSHIYNIKKKIGLKNGMHLPFKSNGIDRNAFFELIFLI</sequence>
<dbReference type="SMART" id="SM00421">
    <property type="entry name" value="HTH_LUXR"/>
    <property type="match status" value="1"/>
</dbReference>
<dbReference type="AlphaFoldDB" id="A0A078LGZ1"/>
<dbReference type="EMBL" id="LK931336">
    <property type="protein sequence ID" value="CDZ83349.1"/>
    <property type="molecule type" value="Genomic_DNA"/>
</dbReference>
<dbReference type="GO" id="GO:0003677">
    <property type="term" value="F:DNA binding"/>
    <property type="evidence" value="ECO:0007669"/>
    <property type="project" value="UniProtKB-KW"/>
</dbReference>
<dbReference type="GO" id="GO:0006352">
    <property type="term" value="P:DNA-templated transcription initiation"/>
    <property type="evidence" value="ECO:0007669"/>
    <property type="project" value="InterPro"/>
</dbReference>
<dbReference type="InterPro" id="IPR016032">
    <property type="entry name" value="Sig_transdc_resp-reg_C-effctor"/>
</dbReference>
<evidence type="ECO:0000256" key="1">
    <source>
        <dbReference type="ARBA" id="ARBA00023125"/>
    </source>
</evidence>